<sequence>MTLETKFTNRLAHESSPYLLQHAHNPVDWFPWGNEALQKAKNEQKPILVSIGYSACHWCHVMERESFEDEDTAAIMNEFFVNIKIDREERPDLDHIYMEALQAITGSGGWPLNMFLTPDAKPFYGGTYFPPVRAYNRMSWKETLQAIAGSFATKRGEIEEQAENLTKHIVNANSFGVGRIEDGDTFFTDEHLNLIATNLLAIADREWGGFGRAPKFPQTFGIQYLLRHFHFAGDVAALEHALLSLDRMIEGGIYDHLAGGFARYSTDAEWLAPHFEKMLYDNALLIGTLSEAYQLTGKEKYAQVISDTLSFVFSELTNSEGGFYSALDADSEGEEGKFYCWSYEEIKEILDDEQFSTLSGFYDIPEKGNWEGKIILRFKKEIFAAADTNPAQEEKLKTIREKLLMARSEKVRPALDDKCLLGWNALMISACCKAYAATGNESMMHGISGAISFLENKMFANGEWFHTWKNDEAKHPAFLEDLCFLAQAYIHLQEISGRQDYLLRSRLIVEYIVNKFSDEEQVLFYYTSADQQDVILRKKEMYDGAVPSANAVMASNLHYLGIVFDKPDWIERATRMVSLLGKAIIRYPGSFGAWALAMQTLVCGVKEIAVIGKNYHDLCKQINSQFLPNKIIQTSKNEMVDFPLLKAKNVDANDTEIFLCSNYACSKPVKTIKDFNLLLKN</sequence>
<dbReference type="InterPro" id="IPR036249">
    <property type="entry name" value="Thioredoxin-like_sf"/>
</dbReference>
<dbReference type="EMBL" id="JADWYR010000001">
    <property type="protein sequence ID" value="MBG9376160.1"/>
    <property type="molecule type" value="Genomic_DNA"/>
</dbReference>
<dbReference type="PANTHER" id="PTHR42899">
    <property type="entry name" value="SPERMATOGENESIS-ASSOCIATED PROTEIN 20"/>
    <property type="match status" value="1"/>
</dbReference>
<dbReference type="SUPFAM" id="SSF48208">
    <property type="entry name" value="Six-hairpin glycosidases"/>
    <property type="match status" value="1"/>
</dbReference>
<dbReference type="GO" id="GO:0005975">
    <property type="term" value="P:carbohydrate metabolic process"/>
    <property type="evidence" value="ECO:0007669"/>
    <property type="project" value="InterPro"/>
</dbReference>
<dbReference type="PANTHER" id="PTHR42899:SF1">
    <property type="entry name" value="SPERMATOGENESIS-ASSOCIATED PROTEIN 20"/>
    <property type="match status" value="1"/>
</dbReference>
<organism evidence="2 3">
    <name type="scientific">Panacibacter microcysteis</name>
    <dbReference type="NCBI Taxonomy" id="2793269"/>
    <lineage>
        <taxon>Bacteria</taxon>
        <taxon>Pseudomonadati</taxon>
        <taxon>Bacteroidota</taxon>
        <taxon>Chitinophagia</taxon>
        <taxon>Chitinophagales</taxon>
        <taxon>Chitinophagaceae</taxon>
        <taxon>Panacibacter</taxon>
    </lineage>
</organism>
<comment type="caution">
    <text evidence="2">The sequence shown here is derived from an EMBL/GenBank/DDBJ whole genome shotgun (WGS) entry which is preliminary data.</text>
</comment>
<evidence type="ECO:0000313" key="2">
    <source>
        <dbReference type="EMBL" id="MBG9376160.1"/>
    </source>
</evidence>
<dbReference type="InterPro" id="IPR024705">
    <property type="entry name" value="Ssp411"/>
</dbReference>
<dbReference type="SUPFAM" id="SSF52833">
    <property type="entry name" value="Thioredoxin-like"/>
    <property type="match status" value="1"/>
</dbReference>
<evidence type="ECO:0000259" key="1">
    <source>
        <dbReference type="Pfam" id="PF03190"/>
    </source>
</evidence>
<dbReference type="Pfam" id="PF03190">
    <property type="entry name" value="Thioredox_DsbH"/>
    <property type="match status" value="1"/>
</dbReference>
<keyword evidence="3" id="KW-1185">Reference proteome</keyword>
<evidence type="ECO:0000313" key="3">
    <source>
        <dbReference type="Proteomes" id="UP000628448"/>
    </source>
</evidence>
<protein>
    <submittedName>
        <fullName evidence="2">Thioredoxin domain-containing protein</fullName>
    </submittedName>
</protein>
<dbReference type="Gene3D" id="1.50.10.20">
    <property type="match status" value="1"/>
</dbReference>
<dbReference type="PIRSF" id="PIRSF006402">
    <property type="entry name" value="UCP006402_thioredoxin"/>
    <property type="match status" value="1"/>
</dbReference>
<proteinExistence type="predicted"/>
<gene>
    <name evidence="2" type="ORF">I5907_07935</name>
</gene>
<dbReference type="CDD" id="cd02955">
    <property type="entry name" value="SSP411"/>
    <property type="match status" value="1"/>
</dbReference>
<feature type="domain" description="Spermatogenesis-associated protein 20-like TRX" evidence="1">
    <location>
        <begin position="8"/>
        <end position="169"/>
    </location>
</feature>
<accession>A0A931E6H4</accession>
<reference evidence="2" key="1">
    <citation type="submission" date="2020-11" db="EMBL/GenBank/DDBJ databases">
        <title>Bacterial whole genome sequence for Panacibacter sp. DH6.</title>
        <authorList>
            <person name="Le V."/>
            <person name="Ko S."/>
            <person name="Ahn C.-Y."/>
            <person name="Oh H.-M."/>
        </authorList>
    </citation>
    <scope>NUCLEOTIDE SEQUENCE</scope>
    <source>
        <strain evidence="2">DH6</strain>
    </source>
</reference>
<name>A0A931E6H4_9BACT</name>
<dbReference type="Gene3D" id="3.40.30.10">
    <property type="entry name" value="Glutaredoxin"/>
    <property type="match status" value="1"/>
</dbReference>
<dbReference type="RefSeq" id="WP_196990181.1">
    <property type="nucleotide sequence ID" value="NZ_JADWYR010000001.1"/>
</dbReference>
<dbReference type="InterPro" id="IPR008928">
    <property type="entry name" value="6-hairpin_glycosidase_sf"/>
</dbReference>
<dbReference type="Proteomes" id="UP000628448">
    <property type="component" value="Unassembled WGS sequence"/>
</dbReference>
<dbReference type="InterPro" id="IPR004879">
    <property type="entry name" value="Ssp411-like_TRX"/>
</dbReference>
<dbReference type="AlphaFoldDB" id="A0A931E6H4"/>